<comment type="catalytic activity">
    <reaction evidence="7 15">
        <text>N-terminal L-lysyl-[protein] + L-leucyl-tRNA(Leu) = N-terminal L-leucyl-L-lysyl-[protein] + tRNA(Leu) + H(+)</text>
        <dbReference type="Rhea" id="RHEA:12340"/>
        <dbReference type="Rhea" id="RHEA-COMP:9613"/>
        <dbReference type="Rhea" id="RHEA-COMP:9622"/>
        <dbReference type="Rhea" id="RHEA-COMP:12670"/>
        <dbReference type="Rhea" id="RHEA-COMP:12671"/>
        <dbReference type="ChEBI" id="CHEBI:15378"/>
        <dbReference type="ChEBI" id="CHEBI:65249"/>
        <dbReference type="ChEBI" id="CHEBI:78442"/>
        <dbReference type="ChEBI" id="CHEBI:78494"/>
        <dbReference type="ChEBI" id="CHEBI:133043"/>
        <dbReference type="EC" id="2.3.2.6"/>
    </reaction>
</comment>
<evidence type="ECO:0000256" key="1">
    <source>
        <dbReference type="ARBA" id="ARBA00004496"/>
    </source>
</evidence>
<keyword evidence="3 15" id="KW-0808">Transferase</keyword>
<dbReference type="Pfam" id="PF03588">
    <property type="entry name" value="Leu_Phe_trans"/>
    <property type="match status" value="1"/>
</dbReference>
<dbReference type="PANTHER" id="PTHR30098:SF2">
    <property type="entry name" value="LEUCYL_PHENYLALANYL-TRNA--PROTEIN TRANSFERASE"/>
    <property type="match status" value="1"/>
</dbReference>
<dbReference type="GO" id="GO:0005737">
    <property type="term" value="C:cytoplasm"/>
    <property type="evidence" value="ECO:0007669"/>
    <property type="project" value="UniProtKB-SubCell"/>
</dbReference>
<keyword evidence="4 15" id="KW-0012">Acyltransferase</keyword>
<sequence>MSELVWLNPHDTFFPPTTSALEDPNGLLAVGGDLSPARLIAAYKKGIFPWFDDSQPILWWSPDPRMVLLPQNLHLGKTLKKLAKKQAFKITIDTHFSDVMQGCAQPRADQDGTWITTDMENAYLELHKLGYAHSIEAWQDGELVGGLYGIAINRVFYGESMFSKVSGASKIAFANLATQLASWGFYAIDCQVATEYLASFGAAEMPRAEFEQILQQSLQSQPPKCQIEEWQNSWNMPDYGQLF</sequence>
<evidence type="ECO:0000256" key="12">
    <source>
        <dbReference type="ARBA" id="ARBA00077136"/>
    </source>
</evidence>
<evidence type="ECO:0000256" key="15">
    <source>
        <dbReference type="HAMAP-Rule" id="MF_00688"/>
    </source>
</evidence>
<proteinExistence type="inferred from homology"/>
<accession>A0AAW7XA02</accession>
<dbReference type="EMBL" id="JAUOPB010000013">
    <property type="protein sequence ID" value="MDO6424239.1"/>
    <property type="molecule type" value="Genomic_DNA"/>
</dbReference>
<evidence type="ECO:0000313" key="16">
    <source>
        <dbReference type="EMBL" id="MDO6424239.1"/>
    </source>
</evidence>
<comment type="caution">
    <text evidence="16">The sequence shown here is derived from an EMBL/GenBank/DDBJ whole genome shotgun (WGS) entry which is preliminary data.</text>
</comment>
<dbReference type="InterPro" id="IPR042221">
    <property type="entry name" value="Leu/Phe-tRNA_Trfase_N"/>
</dbReference>
<dbReference type="SUPFAM" id="SSF55729">
    <property type="entry name" value="Acyl-CoA N-acyltransferases (Nat)"/>
    <property type="match status" value="1"/>
</dbReference>
<evidence type="ECO:0000256" key="13">
    <source>
        <dbReference type="ARBA" id="ARBA00077165"/>
    </source>
</evidence>
<dbReference type="EC" id="2.3.2.6" evidence="10 15"/>
<evidence type="ECO:0000256" key="9">
    <source>
        <dbReference type="ARBA" id="ARBA00061535"/>
    </source>
</evidence>
<dbReference type="AlphaFoldDB" id="A0AAW7XA02"/>
<dbReference type="Gene3D" id="3.30.70.3550">
    <property type="entry name" value="Leucyl/phenylalanyl-tRNA-protein transferase, N-terminal domain"/>
    <property type="match status" value="1"/>
</dbReference>
<dbReference type="NCBIfam" id="TIGR00667">
    <property type="entry name" value="aat"/>
    <property type="match status" value="1"/>
</dbReference>
<dbReference type="PANTHER" id="PTHR30098">
    <property type="entry name" value="LEUCYL/PHENYLALANYL-TRNA--PROTEIN TRANSFERASE"/>
    <property type="match status" value="1"/>
</dbReference>
<dbReference type="Gene3D" id="3.40.630.70">
    <property type="entry name" value="Leucyl/phenylalanyl-tRNA-protein transferase, C-terminal domain"/>
    <property type="match status" value="1"/>
</dbReference>
<dbReference type="Proteomes" id="UP001169760">
    <property type="component" value="Unassembled WGS sequence"/>
</dbReference>
<dbReference type="InterPro" id="IPR004616">
    <property type="entry name" value="Leu/Phe-tRNA_Trfase"/>
</dbReference>
<comment type="subcellular location">
    <subcellularLocation>
        <location evidence="1 15">Cytoplasm</location>
    </subcellularLocation>
</comment>
<evidence type="ECO:0000256" key="4">
    <source>
        <dbReference type="ARBA" id="ARBA00023315"/>
    </source>
</evidence>
<reference evidence="16" key="1">
    <citation type="submission" date="2023-07" db="EMBL/GenBank/DDBJ databases">
        <title>Genome content predicts the carbon catabolic preferences of heterotrophic bacteria.</title>
        <authorList>
            <person name="Gralka M."/>
        </authorList>
    </citation>
    <scope>NUCLEOTIDE SEQUENCE</scope>
    <source>
        <strain evidence="16">I3M17_2</strain>
    </source>
</reference>
<evidence type="ECO:0000256" key="2">
    <source>
        <dbReference type="ARBA" id="ARBA00022490"/>
    </source>
</evidence>
<evidence type="ECO:0000256" key="8">
    <source>
        <dbReference type="ARBA" id="ARBA00054043"/>
    </source>
</evidence>
<dbReference type="GO" id="GO:0030163">
    <property type="term" value="P:protein catabolic process"/>
    <property type="evidence" value="ECO:0007669"/>
    <property type="project" value="UniProtKB-UniRule"/>
</dbReference>
<evidence type="ECO:0000256" key="14">
    <source>
        <dbReference type="ARBA" id="ARBA00083640"/>
    </source>
</evidence>
<comment type="similarity">
    <text evidence="9 15">Belongs to the L/F-transferase family.</text>
</comment>
<protein>
    <recommendedName>
        <fullName evidence="11 15">Leucyl/phenylalanyl-tRNA--protein transferase</fullName>
        <ecNumber evidence="10 15">2.3.2.6</ecNumber>
    </recommendedName>
    <alternativeName>
        <fullName evidence="12 15">L/F-transferase</fullName>
    </alternativeName>
    <alternativeName>
        <fullName evidence="13 15">Leucyltransferase</fullName>
    </alternativeName>
    <alternativeName>
        <fullName evidence="14 15">Phenyalanyltransferase</fullName>
    </alternativeName>
</protein>
<evidence type="ECO:0000256" key="6">
    <source>
        <dbReference type="ARBA" id="ARBA00050652"/>
    </source>
</evidence>
<dbReference type="HAMAP" id="MF_00688">
    <property type="entry name" value="Leu_Phe_trans"/>
    <property type="match status" value="1"/>
</dbReference>
<comment type="catalytic activity">
    <reaction evidence="5 15">
        <text>L-phenylalanyl-tRNA(Phe) + an N-terminal L-alpha-aminoacyl-[protein] = an N-terminal L-phenylalanyl-L-alpha-aminoacyl-[protein] + tRNA(Phe)</text>
        <dbReference type="Rhea" id="RHEA:43632"/>
        <dbReference type="Rhea" id="RHEA-COMP:9668"/>
        <dbReference type="Rhea" id="RHEA-COMP:9699"/>
        <dbReference type="Rhea" id="RHEA-COMP:10636"/>
        <dbReference type="Rhea" id="RHEA-COMP:10637"/>
        <dbReference type="ChEBI" id="CHEBI:78442"/>
        <dbReference type="ChEBI" id="CHEBI:78531"/>
        <dbReference type="ChEBI" id="CHEBI:78597"/>
        <dbReference type="ChEBI" id="CHEBI:83561"/>
        <dbReference type="EC" id="2.3.2.6"/>
    </reaction>
</comment>
<dbReference type="InterPro" id="IPR042203">
    <property type="entry name" value="Leu/Phe-tRNA_Trfase_C"/>
</dbReference>
<dbReference type="GO" id="GO:0008914">
    <property type="term" value="F:leucyl-tRNA--protein transferase activity"/>
    <property type="evidence" value="ECO:0007669"/>
    <property type="project" value="UniProtKB-UniRule"/>
</dbReference>
<comment type="function">
    <text evidence="8 15">Functions in the N-end rule pathway of protein degradation where it conjugates Leu, Phe and, less efficiently, Met from aminoacyl-tRNAs to the N-termini of proteins containing an N-terminal arginine or lysine.</text>
</comment>
<name>A0AAW7XA02_9GAMM</name>
<comment type="catalytic activity">
    <reaction evidence="6 15">
        <text>N-terminal L-arginyl-[protein] + L-leucyl-tRNA(Leu) = N-terminal L-leucyl-L-arginyl-[protein] + tRNA(Leu) + H(+)</text>
        <dbReference type="Rhea" id="RHEA:50416"/>
        <dbReference type="Rhea" id="RHEA-COMP:9613"/>
        <dbReference type="Rhea" id="RHEA-COMP:9622"/>
        <dbReference type="Rhea" id="RHEA-COMP:12672"/>
        <dbReference type="Rhea" id="RHEA-COMP:12673"/>
        <dbReference type="ChEBI" id="CHEBI:15378"/>
        <dbReference type="ChEBI" id="CHEBI:64719"/>
        <dbReference type="ChEBI" id="CHEBI:78442"/>
        <dbReference type="ChEBI" id="CHEBI:78494"/>
        <dbReference type="ChEBI" id="CHEBI:133044"/>
        <dbReference type="EC" id="2.3.2.6"/>
    </reaction>
</comment>
<evidence type="ECO:0000256" key="3">
    <source>
        <dbReference type="ARBA" id="ARBA00022679"/>
    </source>
</evidence>
<evidence type="ECO:0000256" key="10">
    <source>
        <dbReference type="ARBA" id="ARBA00066767"/>
    </source>
</evidence>
<evidence type="ECO:0000313" key="17">
    <source>
        <dbReference type="Proteomes" id="UP001169760"/>
    </source>
</evidence>
<gene>
    <name evidence="15 16" type="primary">aat</name>
    <name evidence="16" type="ORF">Q4521_17270</name>
</gene>
<evidence type="ECO:0000256" key="11">
    <source>
        <dbReference type="ARBA" id="ARBA00074372"/>
    </source>
</evidence>
<dbReference type="InterPro" id="IPR016181">
    <property type="entry name" value="Acyl_CoA_acyltransferase"/>
</dbReference>
<organism evidence="16 17">
    <name type="scientific">Saccharophagus degradans</name>
    <dbReference type="NCBI Taxonomy" id="86304"/>
    <lineage>
        <taxon>Bacteria</taxon>
        <taxon>Pseudomonadati</taxon>
        <taxon>Pseudomonadota</taxon>
        <taxon>Gammaproteobacteria</taxon>
        <taxon>Cellvibrionales</taxon>
        <taxon>Cellvibrionaceae</taxon>
        <taxon>Saccharophagus</taxon>
    </lineage>
</organism>
<dbReference type="FunFam" id="3.30.70.3550:FF:000001">
    <property type="entry name" value="Leucyl/phenylalanyl-tRNA--protein transferase"/>
    <property type="match status" value="1"/>
</dbReference>
<keyword evidence="2 15" id="KW-0963">Cytoplasm</keyword>
<evidence type="ECO:0000256" key="7">
    <source>
        <dbReference type="ARBA" id="ARBA00051538"/>
    </source>
</evidence>
<evidence type="ECO:0000256" key="5">
    <source>
        <dbReference type="ARBA" id="ARBA00050607"/>
    </source>
</evidence>
<dbReference type="RefSeq" id="WP_303493637.1">
    <property type="nucleotide sequence ID" value="NZ_JAUOPB010000013.1"/>
</dbReference>